<dbReference type="AlphaFoldDB" id="A0AAW9QVR0"/>
<reference evidence="1 2" key="1">
    <citation type="submission" date="2024-01" db="EMBL/GenBank/DDBJ databases">
        <title>Genomic insights into the taxonomy and metabolism of the cyanobacterium Pannus brasiliensis CCIBt3594.</title>
        <authorList>
            <person name="Machado M."/>
            <person name="Botero N.B."/>
            <person name="Andreote A.P.D."/>
            <person name="Feitosa A.M.T."/>
            <person name="Popin R."/>
            <person name="Sivonen K."/>
            <person name="Fiore M.F."/>
        </authorList>
    </citation>
    <scope>NUCLEOTIDE SEQUENCE [LARGE SCALE GENOMIC DNA]</scope>
    <source>
        <strain evidence="1 2">CCIBt3594</strain>
    </source>
</reference>
<dbReference type="EMBL" id="JBAFSM010000025">
    <property type="protein sequence ID" value="MEG3438232.1"/>
    <property type="molecule type" value="Genomic_DNA"/>
</dbReference>
<evidence type="ECO:0000313" key="1">
    <source>
        <dbReference type="EMBL" id="MEG3438232.1"/>
    </source>
</evidence>
<name>A0AAW9QVR0_9CHRO</name>
<organism evidence="1 2">
    <name type="scientific">Pannus brasiliensis CCIBt3594</name>
    <dbReference type="NCBI Taxonomy" id="1427578"/>
    <lineage>
        <taxon>Bacteria</taxon>
        <taxon>Bacillati</taxon>
        <taxon>Cyanobacteriota</taxon>
        <taxon>Cyanophyceae</taxon>
        <taxon>Oscillatoriophycideae</taxon>
        <taxon>Chroococcales</taxon>
        <taxon>Microcystaceae</taxon>
        <taxon>Pannus</taxon>
    </lineage>
</organism>
<evidence type="ECO:0000313" key="2">
    <source>
        <dbReference type="Proteomes" id="UP001328733"/>
    </source>
</evidence>
<proteinExistence type="predicted"/>
<keyword evidence="2" id="KW-1185">Reference proteome</keyword>
<gene>
    <name evidence="1" type="ORF">V0288_13970</name>
</gene>
<accession>A0AAW9QVR0</accession>
<comment type="caution">
    <text evidence="1">The sequence shown here is derived from an EMBL/GenBank/DDBJ whole genome shotgun (WGS) entry which is preliminary data.</text>
</comment>
<sequence>MSKGNLKKKISSLRQQFHHALDEEGFVQEIPITESSTIEIIESSDDSKLKKVTLEDLAFSPEVDKIWTIDLESKKYPGLSTGDATPEKAILILQKKMDGDIILNYHLVICLVELKSSLQSGQLSKDKTLKQIYKKFQCAMNRMYMLLTLNNHANPQKNYQDKEIHIRFRGLIFYNNNDIKKNDITDLNSRAYHDNEEGSLYEILTDPDRRKILSLSTLILDRDGIEIKFIQNPDRTQDQMTIPLKDLLDRQPSRKL</sequence>
<dbReference type="RefSeq" id="WP_332865713.1">
    <property type="nucleotide sequence ID" value="NZ_JBAFSM010000025.1"/>
</dbReference>
<dbReference type="Proteomes" id="UP001328733">
    <property type="component" value="Unassembled WGS sequence"/>
</dbReference>
<protein>
    <submittedName>
        <fullName evidence="1">Uncharacterized protein</fullName>
    </submittedName>
</protein>